<dbReference type="Gene3D" id="3.10.580.10">
    <property type="entry name" value="CBS-domain"/>
    <property type="match status" value="1"/>
</dbReference>
<organism evidence="13 14">
    <name type="scientific">Ectobacillus funiculus</name>
    <dbReference type="NCBI Taxonomy" id="137993"/>
    <lineage>
        <taxon>Bacteria</taxon>
        <taxon>Bacillati</taxon>
        <taxon>Bacillota</taxon>
        <taxon>Bacilli</taxon>
        <taxon>Bacillales</taxon>
        <taxon>Bacillaceae</taxon>
        <taxon>Ectobacillus</taxon>
    </lineage>
</organism>
<feature type="transmembrane region" description="Helical" evidence="11">
    <location>
        <begin position="273"/>
        <end position="300"/>
    </location>
</feature>
<evidence type="ECO:0000256" key="5">
    <source>
        <dbReference type="ARBA" id="ARBA00023065"/>
    </source>
</evidence>
<feature type="transmembrane region" description="Helical" evidence="11">
    <location>
        <begin position="199"/>
        <end position="218"/>
    </location>
</feature>
<dbReference type="InterPro" id="IPR014743">
    <property type="entry name" value="Cl-channel_core"/>
</dbReference>
<evidence type="ECO:0000256" key="10">
    <source>
        <dbReference type="PROSITE-ProRule" id="PRU00703"/>
    </source>
</evidence>
<evidence type="ECO:0000256" key="2">
    <source>
        <dbReference type="ARBA" id="ARBA00022448"/>
    </source>
</evidence>
<dbReference type="PRINTS" id="PR00762">
    <property type="entry name" value="CLCHANNEL"/>
</dbReference>
<keyword evidence="3 11" id="KW-0812">Transmembrane</keyword>
<name>A0ABV5WQ50_9BACI</name>
<dbReference type="SUPFAM" id="SSF54631">
    <property type="entry name" value="CBS-domain pair"/>
    <property type="match status" value="1"/>
</dbReference>
<feature type="transmembrane region" description="Helical" evidence="11">
    <location>
        <begin position="162"/>
        <end position="187"/>
    </location>
</feature>
<dbReference type="Pfam" id="PF00654">
    <property type="entry name" value="Voltage_CLC"/>
    <property type="match status" value="1"/>
</dbReference>
<dbReference type="Pfam" id="PF00571">
    <property type="entry name" value="CBS"/>
    <property type="match status" value="2"/>
</dbReference>
<feature type="transmembrane region" description="Helical" evidence="11">
    <location>
        <begin position="362"/>
        <end position="387"/>
    </location>
</feature>
<dbReference type="InterPro" id="IPR001807">
    <property type="entry name" value="ClC"/>
</dbReference>
<dbReference type="PANTHER" id="PTHR43427">
    <property type="entry name" value="CHLORIDE CHANNEL PROTEIN CLC-E"/>
    <property type="match status" value="1"/>
</dbReference>
<evidence type="ECO:0000259" key="12">
    <source>
        <dbReference type="PROSITE" id="PS51371"/>
    </source>
</evidence>
<feature type="transmembrane region" description="Helical" evidence="11">
    <location>
        <begin position="399"/>
        <end position="419"/>
    </location>
</feature>
<keyword evidence="10" id="KW-0129">CBS domain</keyword>
<keyword evidence="14" id="KW-1185">Reference proteome</keyword>
<comment type="caution">
    <text evidence="13">The sequence shown here is derived from an EMBL/GenBank/DDBJ whole genome shotgun (WGS) entry which is preliminary data.</text>
</comment>
<reference evidence="13 14" key="1">
    <citation type="submission" date="2024-09" db="EMBL/GenBank/DDBJ databases">
        <authorList>
            <person name="Sun Q."/>
            <person name="Mori K."/>
        </authorList>
    </citation>
    <scope>NUCLEOTIDE SEQUENCE [LARGE SCALE GENOMIC DNA]</scope>
    <source>
        <strain evidence="13 14">JCM 11201</strain>
    </source>
</reference>
<evidence type="ECO:0000313" key="13">
    <source>
        <dbReference type="EMBL" id="MFB9762532.1"/>
    </source>
</evidence>
<dbReference type="Proteomes" id="UP001589609">
    <property type="component" value="Unassembled WGS sequence"/>
</dbReference>
<dbReference type="CDD" id="cd00400">
    <property type="entry name" value="Voltage_gated_ClC"/>
    <property type="match status" value="1"/>
</dbReference>
<evidence type="ECO:0000256" key="1">
    <source>
        <dbReference type="ARBA" id="ARBA00004141"/>
    </source>
</evidence>
<evidence type="ECO:0000256" key="6">
    <source>
        <dbReference type="ARBA" id="ARBA00023136"/>
    </source>
</evidence>
<feature type="transmembrane region" description="Helical" evidence="11">
    <location>
        <begin position="336"/>
        <end position="355"/>
    </location>
</feature>
<comment type="subcellular location">
    <subcellularLocation>
        <location evidence="1">Membrane</location>
        <topology evidence="1">Multi-pass membrane protein</topology>
    </subcellularLocation>
</comment>
<evidence type="ECO:0000313" key="14">
    <source>
        <dbReference type="Proteomes" id="UP001589609"/>
    </source>
</evidence>
<evidence type="ECO:0000256" key="3">
    <source>
        <dbReference type="ARBA" id="ARBA00022692"/>
    </source>
</evidence>
<feature type="domain" description="CBS" evidence="12">
    <location>
        <begin position="448"/>
        <end position="509"/>
    </location>
</feature>
<keyword evidence="9" id="KW-0407">Ion channel</keyword>
<dbReference type="PANTHER" id="PTHR43427:SF6">
    <property type="entry name" value="CHLORIDE CHANNEL PROTEIN CLC-E"/>
    <property type="match status" value="1"/>
</dbReference>
<dbReference type="InterPro" id="IPR000644">
    <property type="entry name" value="CBS_dom"/>
</dbReference>
<dbReference type="SMART" id="SM00116">
    <property type="entry name" value="CBS"/>
    <property type="match status" value="2"/>
</dbReference>
<evidence type="ECO:0000256" key="7">
    <source>
        <dbReference type="ARBA" id="ARBA00023173"/>
    </source>
</evidence>
<evidence type="ECO:0000256" key="11">
    <source>
        <dbReference type="SAM" id="Phobius"/>
    </source>
</evidence>
<keyword evidence="8" id="KW-0868">Chloride</keyword>
<dbReference type="InterPro" id="IPR046342">
    <property type="entry name" value="CBS_dom_sf"/>
</dbReference>
<accession>A0ABV5WQ50</accession>
<feature type="domain" description="CBS" evidence="12">
    <location>
        <begin position="516"/>
        <end position="572"/>
    </location>
</feature>
<proteinExistence type="predicted"/>
<dbReference type="Gene3D" id="1.10.3080.10">
    <property type="entry name" value="Clc chloride channel"/>
    <property type="match status" value="1"/>
</dbReference>
<feature type="transmembrane region" description="Helical" evidence="11">
    <location>
        <begin position="312"/>
        <end position="330"/>
    </location>
</feature>
<keyword evidence="7" id="KW-0869">Chloride channel</keyword>
<evidence type="ECO:0000256" key="4">
    <source>
        <dbReference type="ARBA" id="ARBA00022989"/>
    </source>
</evidence>
<protein>
    <submittedName>
        <fullName evidence="13">Chloride channel protein</fullName>
    </submittedName>
</protein>
<keyword evidence="5" id="KW-0406">Ion transport</keyword>
<feature type="transmembrane region" description="Helical" evidence="11">
    <location>
        <begin position="21"/>
        <end position="45"/>
    </location>
</feature>
<dbReference type="EMBL" id="JBHMAF010000198">
    <property type="protein sequence ID" value="MFB9762532.1"/>
    <property type="molecule type" value="Genomic_DNA"/>
</dbReference>
<feature type="transmembrane region" description="Helical" evidence="11">
    <location>
        <begin position="65"/>
        <end position="84"/>
    </location>
</feature>
<dbReference type="SUPFAM" id="SSF81340">
    <property type="entry name" value="Clc chloride channel"/>
    <property type="match status" value="1"/>
</dbReference>
<dbReference type="RefSeq" id="WP_379952433.1">
    <property type="nucleotide sequence ID" value="NZ_JBHMAF010000198.1"/>
</dbReference>
<keyword evidence="2" id="KW-0813">Transport</keyword>
<sequence>MKHARTLSDFILTKRIFYLSTLALIVGVIGALIAVILMKMINFFTNLFFYQRFSLAFVLDYPNSLGAWVIVVPIIGGIIIGLMARFGSEKIRGHGIPEAMEAILLGKSIIAPKVAILKPISAAISIGSGGPFGAEGPIIMTGGSIGSVIGQLLHITAAERKVLLLSGAAAGMCATFNAPIASVLFVVELLAFEMRPRSVVPIALASGAAAFVHFYLLGNQTMFPSKAIPSTTIEALLIPVMFGIISAVLAYILTKCIYGTEDLFRKLPLHWMWWPALGAIAIGIGGVFVPQVLGVGYDSIHSLVQGQFDYSLAIKMLIVKTIIWIIALGSGTSGGILAPLLIIGGSLGNVLAVLFHAQNVAFWAFLGMAATFCGVTRSPFTTVIFLLELTHDIDMLLPTLITCAISAGISVLILPRSILTEKIARRNIHISRDYMVDPLELCQVSEIMSKSLLTVPKDSTIAEVIENILQQNHVYKYETYPIVTMDKHLVGMLTRSELLPWITNPRVSEIEVGDQFSKNVITISQNNTGKDTVEQMIYHGVDHVVVLDKTFKPVGMVTYGDLLKAKRKYLEEENMQEKHIRLFNKDNVNKEYLKNPVKADI</sequence>
<evidence type="ECO:0000256" key="9">
    <source>
        <dbReference type="ARBA" id="ARBA00023303"/>
    </source>
</evidence>
<keyword evidence="4 11" id="KW-1133">Transmembrane helix</keyword>
<gene>
    <name evidence="13" type="ORF">ACFFMS_30360</name>
</gene>
<feature type="transmembrane region" description="Helical" evidence="11">
    <location>
        <begin position="230"/>
        <end position="253"/>
    </location>
</feature>
<dbReference type="PROSITE" id="PS51371">
    <property type="entry name" value="CBS"/>
    <property type="match status" value="2"/>
</dbReference>
<evidence type="ECO:0000256" key="8">
    <source>
        <dbReference type="ARBA" id="ARBA00023214"/>
    </source>
</evidence>
<dbReference type="CDD" id="cd02205">
    <property type="entry name" value="CBS_pair_SF"/>
    <property type="match status" value="1"/>
</dbReference>
<dbReference type="InterPro" id="IPR050368">
    <property type="entry name" value="ClC-type_chloride_channel"/>
</dbReference>
<keyword evidence="6 11" id="KW-0472">Membrane</keyword>